<keyword evidence="7" id="KW-1185">Reference proteome</keyword>
<dbReference type="OrthoDB" id="341486at2759"/>
<accession>A0A1V8SP26</accession>
<feature type="domain" description="GATOR2 complex protein MIO zinc-ribbon like" evidence="4">
    <location>
        <begin position="810"/>
        <end position="897"/>
    </location>
</feature>
<dbReference type="EMBL" id="NAJO01000033">
    <property type="protein sequence ID" value="OQO00788.1"/>
    <property type="molecule type" value="Genomic_DNA"/>
</dbReference>
<comment type="caution">
    <text evidence="6">The sequence shown here is derived from an EMBL/GenBank/DDBJ whole genome shotgun (WGS) entry which is preliminary data.</text>
</comment>
<protein>
    <submittedName>
        <fullName evidence="6">Uncharacterized protein</fullName>
    </submittedName>
</protein>
<dbReference type="PANTHER" id="PTHR16453">
    <property type="entry name" value="WD40 DOMAIN-CONTAINING PROTEIN MIO FAMILY MEMBER"/>
    <property type="match status" value="1"/>
</dbReference>
<comment type="similarity">
    <text evidence="1">Belongs to the WD repeat mio family.</text>
</comment>
<evidence type="ECO:0000313" key="6">
    <source>
        <dbReference type="EMBL" id="OQO00788.1"/>
    </source>
</evidence>
<feature type="domain" description="MIOS-like alpha-solenoid" evidence="5">
    <location>
        <begin position="432"/>
        <end position="658"/>
    </location>
</feature>
<dbReference type="SUPFAM" id="SSF50978">
    <property type="entry name" value="WD40 repeat-like"/>
    <property type="match status" value="1"/>
</dbReference>
<dbReference type="InterPro" id="IPR015943">
    <property type="entry name" value="WD40/YVTN_repeat-like_dom_sf"/>
</dbReference>
<keyword evidence="2" id="KW-0853">WD repeat</keyword>
<keyword evidence="3" id="KW-0677">Repeat</keyword>
<dbReference type="STRING" id="1507870.A0A1V8SP26"/>
<dbReference type="AlphaFoldDB" id="A0A1V8SP26"/>
<dbReference type="GO" id="GO:0005737">
    <property type="term" value="C:cytoplasm"/>
    <property type="evidence" value="ECO:0007669"/>
    <property type="project" value="TreeGrafter"/>
</dbReference>
<name>A0A1V8SP26_9PEZI</name>
<dbReference type="Pfam" id="PF17034">
    <property type="entry name" value="zinc_ribbon_16"/>
    <property type="match status" value="1"/>
</dbReference>
<dbReference type="CDD" id="cd16691">
    <property type="entry name" value="mRING-H2-C3H3C2_Mio"/>
    <property type="match status" value="1"/>
</dbReference>
<evidence type="ECO:0000256" key="2">
    <source>
        <dbReference type="ARBA" id="ARBA00022574"/>
    </source>
</evidence>
<proteinExistence type="inferred from homology"/>
<dbReference type="InterPro" id="IPR037593">
    <property type="entry name" value="MIOS/Sea4"/>
</dbReference>
<evidence type="ECO:0000259" key="5">
    <source>
        <dbReference type="Pfam" id="PF21719"/>
    </source>
</evidence>
<evidence type="ECO:0000256" key="1">
    <source>
        <dbReference type="ARBA" id="ARBA00009713"/>
    </source>
</evidence>
<gene>
    <name evidence="6" type="ORF">B0A48_13475</name>
</gene>
<evidence type="ECO:0000256" key="3">
    <source>
        <dbReference type="ARBA" id="ARBA00022737"/>
    </source>
</evidence>
<dbReference type="GO" id="GO:1904263">
    <property type="term" value="P:positive regulation of TORC1 signaling"/>
    <property type="evidence" value="ECO:0007669"/>
    <property type="project" value="TreeGrafter"/>
</dbReference>
<organism evidence="6 7">
    <name type="scientific">Cryoendolithus antarcticus</name>
    <dbReference type="NCBI Taxonomy" id="1507870"/>
    <lineage>
        <taxon>Eukaryota</taxon>
        <taxon>Fungi</taxon>
        <taxon>Dikarya</taxon>
        <taxon>Ascomycota</taxon>
        <taxon>Pezizomycotina</taxon>
        <taxon>Dothideomycetes</taxon>
        <taxon>Dothideomycetidae</taxon>
        <taxon>Cladosporiales</taxon>
        <taxon>Cladosporiaceae</taxon>
        <taxon>Cryoendolithus</taxon>
    </lineage>
</organism>
<reference evidence="7" key="1">
    <citation type="submission" date="2017-03" db="EMBL/GenBank/DDBJ databases">
        <title>Genomes of endolithic fungi from Antarctica.</title>
        <authorList>
            <person name="Coleine C."/>
            <person name="Masonjones S."/>
            <person name="Stajich J.E."/>
        </authorList>
    </citation>
    <scope>NUCLEOTIDE SEQUENCE [LARGE SCALE GENOMIC DNA]</scope>
    <source>
        <strain evidence="7">CCFEE 5527</strain>
    </source>
</reference>
<dbReference type="Proteomes" id="UP000192596">
    <property type="component" value="Unassembled WGS sequence"/>
</dbReference>
<evidence type="ECO:0000259" key="4">
    <source>
        <dbReference type="Pfam" id="PF17034"/>
    </source>
</evidence>
<dbReference type="Gene3D" id="2.130.10.10">
    <property type="entry name" value="YVTN repeat-like/Quinoprotein amine dehydrogenase"/>
    <property type="match status" value="1"/>
</dbReference>
<dbReference type="InterPro" id="IPR049092">
    <property type="entry name" value="MIOS_a-sol"/>
</dbReference>
<dbReference type="InterPro" id="IPR036322">
    <property type="entry name" value="WD40_repeat_dom_sf"/>
</dbReference>
<dbReference type="FunCoup" id="A0A1V8SP26">
    <property type="interactions" value="1329"/>
</dbReference>
<evidence type="ECO:0000313" key="7">
    <source>
        <dbReference type="Proteomes" id="UP000192596"/>
    </source>
</evidence>
<dbReference type="InParanoid" id="A0A1V8SP26"/>
<sequence>MEAAVRWCGHNADERSRFLVVDFADSSLALHNVDEINGRNVSHRRVAHHARLPGFNTFDLSKTTSSVVALGLATGYASIVKLNEDEPSEILTTYRIKQQRKCNSVAFNRENWLAVALEKARSDVCLNVYDAAAQSGTGSEPIRRLCPAEAVSSVRFIAGQPHELVLSANRNCVRVYDLRDPRMTTTPSLHASTKNVNNIAINPCDENYFASSGTTDEPSISVWDRRRMSNRTDPSNSGAVLEFTSVLDNRLKATVSSLSYSGLQRGRLAISSSLGELKVVDMIMSDQTHAQRPQYAPANPYGGIAWTPNDCVSETRVIESLTQDIGSAKHNVKRATAFDWMASDAHAVDQGILVLRADQSLGVVRARHTKPIAGVTARQELSLAERDIQYWKAVTASQGDACDPSPTDITAPSETDVARVLAPSTVQGDRCRRGYLFDFRKNAEIVRGDWQLQRLWEIIERFHTQASNDGMIYSDVDLGYIGVAGIWSENLGNISNRTYAPHDLSFEDIVVGLNEALSLPQFDGERTDFPEHRQLCLAICGWKFTSEALETECQELIERGLYYQAIVQAVLHGEKHIALNLFRSLTRSKAISQNGIGALLASDSLNEAQREMCLWMSADTDDLALKALLTLLEKGDWRDVMKTNYLHLGYRVALGCKYLNDTELSGFLQTETARAIRNGDLEGTLLTGLSEQAMDLMQTYLTRTNDLQTAVLATAFTNPRYVDDIRWQMWKEVYFQQLQSWRCFGERARFTVQHNRMAVSREGKSLTQTPKGQVTLRCVGCQGSLARSDSRYVFGKAPDSGAVAATTPNAKGPAAQTGTVCLKCGRHLPRCAICMMWLGTPEPARRTTPGPSSKAAAMKGFLSFCLACGHAYHAEHAVAWFGKHKECAVPGCKCACGVKGGYGLDAE</sequence>
<dbReference type="Pfam" id="PF21719">
    <property type="entry name" value="MIOS_a-sol"/>
    <property type="match status" value="1"/>
</dbReference>
<dbReference type="InterPro" id="IPR031488">
    <property type="entry name" value="Zn_ribbon_mio"/>
</dbReference>
<dbReference type="PANTHER" id="PTHR16453:SF9">
    <property type="entry name" value="GATOR COMPLEX PROTEIN MIOS"/>
    <property type="match status" value="1"/>
</dbReference>